<dbReference type="GO" id="GO:0016787">
    <property type="term" value="F:hydrolase activity"/>
    <property type="evidence" value="ECO:0007669"/>
    <property type="project" value="InterPro"/>
</dbReference>
<dbReference type="Gene3D" id="3.60.21.10">
    <property type="match status" value="1"/>
</dbReference>
<keyword evidence="4" id="KW-1185">Reference proteome</keyword>
<dbReference type="InterPro" id="IPR029052">
    <property type="entry name" value="Metallo-depent_PP-like"/>
</dbReference>
<accession>A0A1I5EBP3</accession>
<feature type="signal peptide" evidence="1">
    <location>
        <begin position="1"/>
        <end position="25"/>
    </location>
</feature>
<dbReference type="AlphaFoldDB" id="A0A1I5EBP3"/>
<feature type="domain" description="Calcineurin-like phosphoesterase" evidence="2">
    <location>
        <begin position="187"/>
        <end position="439"/>
    </location>
</feature>
<protein>
    <submittedName>
        <fullName evidence="3">Calcineurin-like phosphoesterase</fullName>
    </submittedName>
</protein>
<dbReference type="InterPro" id="IPR004843">
    <property type="entry name" value="Calcineurin-like_PHP"/>
</dbReference>
<name>A0A1I5EBP3_9RHOB</name>
<dbReference type="RefSeq" id="WP_092840009.1">
    <property type="nucleotide sequence ID" value="NZ_FOVP01000015.1"/>
</dbReference>
<evidence type="ECO:0000313" key="3">
    <source>
        <dbReference type="EMBL" id="SFO08686.1"/>
    </source>
</evidence>
<dbReference type="OrthoDB" id="9763403at2"/>
<dbReference type="EMBL" id="FOVP01000015">
    <property type="protein sequence ID" value="SFO08686.1"/>
    <property type="molecule type" value="Genomic_DNA"/>
</dbReference>
<reference evidence="4" key="1">
    <citation type="submission" date="2016-10" db="EMBL/GenBank/DDBJ databases">
        <authorList>
            <person name="Varghese N."/>
            <person name="Submissions S."/>
        </authorList>
    </citation>
    <scope>NUCLEOTIDE SEQUENCE [LARGE SCALE GENOMIC DNA]</scope>
    <source>
        <strain evidence="4">DSM 28463</strain>
    </source>
</reference>
<gene>
    <name evidence="3" type="ORF">SAMN04487859_11569</name>
</gene>
<evidence type="ECO:0000259" key="2">
    <source>
        <dbReference type="Pfam" id="PF00149"/>
    </source>
</evidence>
<keyword evidence="1" id="KW-0732">Signal</keyword>
<evidence type="ECO:0000313" key="4">
    <source>
        <dbReference type="Proteomes" id="UP000198599"/>
    </source>
</evidence>
<dbReference type="STRING" id="1005928.SAMN04487859_11569"/>
<proteinExistence type="predicted"/>
<evidence type="ECO:0000256" key="1">
    <source>
        <dbReference type="SAM" id="SignalP"/>
    </source>
</evidence>
<dbReference type="Pfam" id="PF00149">
    <property type="entry name" value="Metallophos"/>
    <property type="match status" value="1"/>
</dbReference>
<dbReference type="Proteomes" id="UP000198599">
    <property type="component" value="Unassembled WGS sequence"/>
</dbReference>
<organism evidence="3 4">
    <name type="scientific">Roseovarius lutimaris</name>
    <dbReference type="NCBI Taxonomy" id="1005928"/>
    <lineage>
        <taxon>Bacteria</taxon>
        <taxon>Pseudomonadati</taxon>
        <taxon>Pseudomonadota</taxon>
        <taxon>Alphaproteobacteria</taxon>
        <taxon>Rhodobacterales</taxon>
        <taxon>Roseobacteraceae</taxon>
        <taxon>Roseovarius</taxon>
    </lineage>
</organism>
<feature type="chain" id="PRO_5011699458" evidence="1">
    <location>
        <begin position="26"/>
        <end position="558"/>
    </location>
</feature>
<dbReference type="SUPFAM" id="SSF56300">
    <property type="entry name" value="Metallo-dependent phosphatases"/>
    <property type="match status" value="1"/>
</dbReference>
<sequence length="558" mass="60265">MNLPTMVKSAISACAMGLAGMPVGAADVPVPPARVNNPDITQIELLAAWTQITPDQLPGRVVGARVPGVELRYVVTLPSGDANAACATYQVAGAQSGTTVKARATLSGHTRDADGKSGFIRGDAYKVAVCQIALDQSAQTVKINRNGKVAELYQGTPGSTAKARAQLAGPAQLGARTDAGKTLSAVFMSDTGCRGKYETPKHKKFSRYWQDCLSKDPNTYPDHPGVIYGFGDLAGRVAGKRPDFIMHGGDHHYFYEDADYWFGAPNRFEYWLQEFLVPAQPMLLVSPFVFVRGNHERCDAQWSGEGWYELFGPGDQATCPTGGVGPWSAPWSFSIAPRNDQSVDEYTIYVIDSSQPGLAQANGAFGPTRQGQHYVANPSGAGRNKLWLTHYPPVKEEYYSGGTHDIGDRSIRHAVADALSKGCADTSCWPNAVLAGHQHLFQHLQIFEDQSDVLMDVVIAGHGGTRWDRSYMPGIDGGSGPYLKTLKCGTDYTGRTAILPSSSGKTIKADVTTVTQYGFVTLTRHKNSQKTPMGWKMGLEWYPQDSAPTEVLSANSCD</sequence>
<dbReference type="CDD" id="cd00838">
    <property type="entry name" value="MPP_superfamily"/>
    <property type="match status" value="1"/>
</dbReference>